<evidence type="ECO:0000259" key="2">
    <source>
        <dbReference type="Pfam" id="PF07833"/>
    </source>
</evidence>
<protein>
    <submittedName>
        <fullName evidence="3">DUF4358 domain-containing protein</fullName>
    </submittedName>
</protein>
<dbReference type="Pfam" id="PF07833">
    <property type="entry name" value="Cu_amine_oxidN1"/>
    <property type="match status" value="1"/>
</dbReference>
<dbReference type="SUPFAM" id="SSF55383">
    <property type="entry name" value="Copper amine oxidase, domain N"/>
    <property type="match status" value="1"/>
</dbReference>
<reference evidence="3" key="1">
    <citation type="journal article" date="2021" name="PeerJ">
        <title>Extensive microbial diversity within the chicken gut microbiome revealed by metagenomics and culture.</title>
        <authorList>
            <person name="Gilroy R."/>
            <person name="Ravi A."/>
            <person name="Getino M."/>
            <person name="Pursley I."/>
            <person name="Horton D.L."/>
            <person name="Alikhan N.F."/>
            <person name="Baker D."/>
            <person name="Gharbi K."/>
            <person name="Hall N."/>
            <person name="Watson M."/>
            <person name="Adriaenssens E.M."/>
            <person name="Foster-Nyarko E."/>
            <person name="Jarju S."/>
            <person name="Secka A."/>
            <person name="Antonio M."/>
            <person name="Oren A."/>
            <person name="Chaudhuri R.R."/>
            <person name="La Ragione R."/>
            <person name="Hildebrand F."/>
            <person name="Pallen M.J."/>
        </authorList>
    </citation>
    <scope>NUCLEOTIDE SEQUENCE</scope>
    <source>
        <strain evidence="3">CHK186-1790</strain>
    </source>
</reference>
<reference evidence="3" key="2">
    <citation type="submission" date="2021-04" db="EMBL/GenBank/DDBJ databases">
        <authorList>
            <person name="Gilroy R."/>
        </authorList>
    </citation>
    <scope>NUCLEOTIDE SEQUENCE</scope>
    <source>
        <strain evidence="3">CHK186-1790</strain>
    </source>
</reference>
<feature type="signal peptide" evidence="1">
    <location>
        <begin position="1"/>
        <end position="23"/>
    </location>
</feature>
<sequence>MKRILSATLALALGLSLGGSALAASGGYAGSITVNGTALDTASLPAAPAGAVYLPLRAVAEADYGFADWYADENRSYFALDGNRIYVDCATGAIEVNGETVSGMTAAFAQGTTYVPVGLMNQLEGYTAAVKGSDITITTPNGESLTRLARSIIDQVGMGATMKQDAAGMEEFYGVPASCFTQAVGFFPMMISADTIIIGQVAEGQMEAAQAALEEVRATTQRGFENYLPEPLERAKNGRVVTSGDYIMLIISGDNDAAIDLFRAGVEG</sequence>
<dbReference type="InterPro" id="IPR036582">
    <property type="entry name" value="Mao_N_sf"/>
</dbReference>
<feature type="domain" description="Copper amine oxidase-like N-terminal" evidence="2">
    <location>
        <begin position="33"/>
        <end position="137"/>
    </location>
</feature>
<comment type="caution">
    <text evidence="3">The sequence shown here is derived from an EMBL/GenBank/DDBJ whole genome shotgun (WGS) entry which is preliminary data.</text>
</comment>
<organism evidence="3 4">
    <name type="scientific">Candidatus Intestinimonas pullistercoris</name>
    <dbReference type="NCBI Taxonomy" id="2838623"/>
    <lineage>
        <taxon>Bacteria</taxon>
        <taxon>Bacillati</taxon>
        <taxon>Bacillota</taxon>
        <taxon>Clostridia</taxon>
        <taxon>Eubacteriales</taxon>
        <taxon>Intestinimonas</taxon>
    </lineage>
</organism>
<evidence type="ECO:0000313" key="4">
    <source>
        <dbReference type="Proteomes" id="UP000823882"/>
    </source>
</evidence>
<dbReference type="EMBL" id="DWWJ01000061">
    <property type="protein sequence ID" value="HJC40523.1"/>
    <property type="molecule type" value="Genomic_DNA"/>
</dbReference>
<dbReference type="AlphaFoldDB" id="A0A9D2NZW5"/>
<dbReference type="InterPro" id="IPR012854">
    <property type="entry name" value="Cu_amine_oxidase-like_N"/>
</dbReference>
<name>A0A9D2NZW5_9FIRM</name>
<evidence type="ECO:0000256" key="1">
    <source>
        <dbReference type="SAM" id="SignalP"/>
    </source>
</evidence>
<accession>A0A9D2NZW5</accession>
<evidence type="ECO:0000313" key="3">
    <source>
        <dbReference type="EMBL" id="HJC40523.1"/>
    </source>
</evidence>
<keyword evidence="1" id="KW-0732">Signal</keyword>
<proteinExistence type="predicted"/>
<feature type="chain" id="PRO_5038931600" evidence="1">
    <location>
        <begin position="24"/>
        <end position="268"/>
    </location>
</feature>
<dbReference type="Proteomes" id="UP000823882">
    <property type="component" value="Unassembled WGS sequence"/>
</dbReference>
<gene>
    <name evidence="3" type="ORF">H9701_03090</name>
</gene>
<dbReference type="Pfam" id="PF14270">
    <property type="entry name" value="DUF4358"/>
    <property type="match status" value="1"/>
</dbReference>
<dbReference type="InterPro" id="IPR025648">
    <property type="entry name" value="DUF4358"/>
</dbReference>